<reference evidence="2 3" key="1">
    <citation type="submission" date="2020-08" db="EMBL/GenBank/DDBJ databases">
        <title>Genomic Encyclopedia of Type Strains, Phase IV (KMG-IV): sequencing the most valuable type-strain genomes for metagenomic binning, comparative biology and taxonomic classification.</title>
        <authorList>
            <person name="Goeker M."/>
        </authorList>
    </citation>
    <scope>NUCLEOTIDE SEQUENCE [LARGE SCALE GENOMIC DNA]</scope>
    <source>
        <strain evidence="2 3">DSM 23562</strain>
    </source>
</reference>
<protein>
    <recommendedName>
        <fullName evidence="1">ATP-grasp domain-containing protein</fullName>
    </recommendedName>
</protein>
<comment type="caution">
    <text evidence="2">The sequence shown here is derived from an EMBL/GenBank/DDBJ whole genome shotgun (WGS) entry which is preliminary data.</text>
</comment>
<gene>
    <name evidence="2" type="ORF">HNQ39_001952</name>
</gene>
<dbReference type="AlphaFoldDB" id="A0A7W9W6H0"/>
<sequence length="256" mass="27827">MPTLIVPDRASNPDIKALQEAAVARGWRFAPVRYQLPEGFASDQPVLYGDPLFCDIVAAQLGVRLLEPADDFLVRLPDAWRLRHVALTTLTEARLWESGPVFAKPAADKSFPARVYASGAALPGEEVVPGTTPVLLSEPVHWEVEWRLFVCAGKIVTRSPYFRDGKLDSVARPDELGELRSFTKALLPELEGLLPPVMVLDIGKIVGKGWAVVEANPAWASGLYACDPKQTLTALALATVPGDTQSAWLRPAALLE</sequence>
<dbReference type="Proteomes" id="UP000520814">
    <property type="component" value="Unassembled WGS sequence"/>
</dbReference>
<proteinExistence type="predicted"/>
<accession>A0A7W9W6H0</accession>
<name>A0A7W9W6H0_ARMRO</name>
<feature type="domain" description="ATP-grasp" evidence="1">
    <location>
        <begin position="83"/>
        <end position="232"/>
    </location>
</feature>
<evidence type="ECO:0000313" key="3">
    <source>
        <dbReference type="Proteomes" id="UP000520814"/>
    </source>
</evidence>
<dbReference type="EMBL" id="JACHGW010000002">
    <property type="protein sequence ID" value="MBB6050161.1"/>
    <property type="molecule type" value="Genomic_DNA"/>
</dbReference>
<dbReference type="Pfam" id="PF18299">
    <property type="entry name" value="R2K_2"/>
    <property type="match status" value="1"/>
</dbReference>
<dbReference type="InterPro" id="IPR041261">
    <property type="entry name" value="R2K_2"/>
</dbReference>
<evidence type="ECO:0000259" key="1">
    <source>
        <dbReference type="Pfam" id="PF18299"/>
    </source>
</evidence>
<evidence type="ECO:0000313" key="2">
    <source>
        <dbReference type="EMBL" id="MBB6050161.1"/>
    </source>
</evidence>
<dbReference type="RefSeq" id="WP_184194597.1">
    <property type="nucleotide sequence ID" value="NZ_JACHGW010000002.1"/>
</dbReference>
<keyword evidence="3" id="KW-1185">Reference proteome</keyword>
<organism evidence="2 3">
    <name type="scientific">Armatimonas rosea</name>
    <dbReference type="NCBI Taxonomy" id="685828"/>
    <lineage>
        <taxon>Bacteria</taxon>
        <taxon>Bacillati</taxon>
        <taxon>Armatimonadota</taxon>
        <taxon>Armatimonadia</taxon>
        <taxon>Armatimonadales</taxon>
        <taxon>Armatimonadaceae</taxon>
        <taxon>Armatimonas</taxon>
    </lineage>
</organism>